<dbReference type="InterPro" id="IPR011990">
    <property type="entry name" value="TPR-like_helical_dom_sf"/>
</dbReference>
<accession>A0A9N9ZGK2</accession>
<organism evidence="2 3">
    <name type="scientific">Clonostachys solani</name>
    <dbReference type="NCBI Taxonomy" id="160281"/>
    <lineage>
        <taxon>Eukaryota</taxon>
        <taxon>Fungi</taxon>
        <taxon>Dikarya</taxon>
        <taxon>Ascomycota</taxon>
        <taxon>Pezizomycotina</taxon>
        <taxon>Sordariomycetes</taxon>
        <taxon>Hypocreomycetidae</taxon>
        <taxon>Hypocreales</taxon>
        <taxon>Bionectriaceae</taxon>
        <taxon>Clonostachys</taxon>
    </lineage>
</organism>
<name>A0A9N9ZGK2_9HYPO</name>
<comment type="caution">
    <text evidence="2">The sequence shown here is derived from an EMBL/GenBank/DDBJ whole genome shotgun (WGS) entry which is preliminary data.</text>
</comment>
<dbReference type="EMBL" id="CABFOC020000054">
    <property type="protein sequence ID" value="CAH0055189.1"/>
    <property type="molecule type" value="Genomic_DNA"/>
</dbReference>
<proteinExistence type="predicted"/>
<dbReference type="OrthoDB" id="5147035at2759"/>
<dbReference type="Gene3D" id="1.25.40.10">
    <property type="entry name" value="Tetratricopeptide repeat domain"/>
    <property type="match status" value="1"/>
</dbReference>
<dbReference type="Proteomes" id="UP000775872">
    <property type="component" value="Unassembled WGS sequence"/>
</dbReference>
<dbReference type="SUPFAM" id="SSF48452">
    <property type="entry name" value="TPR-like"/>
    <property type="match status" value="1"/>
</dbReference>
<protein>
    <submittedName>
        <fullName evidence="2">Uncharacterized protein</fullName>
    </submittedName>
</protein>
<sequence length="502" mass="57384">MEAKEELAQSLSNMGRHTDALKLRDAIHEFRVATLSPEHPETSLSSINLVISFSKMNLSTRESSLSQKITIDAAEERLSNVLGEHHTVTVRAKSNIARLYLARKDFEKALSKVLEVRQIMASRGVKLLGKQKGDYDQDMLDCDRLHAELLLRRWTQADQRDALMLWRQITKRLRNQNAGTRQVSYAILRVARCYMKRNELDNAEAKVEEASRLQQDGFYDNTLDCKILQADILERRADACDLLSPRNLSNSGSEDDQKQEIRPDGEYVPEDRNKLFRYVWLCQNDRCQHVAGKPYVMEACYCRLSRRRAGTMVCCCCHRYMRFESLESDYSCSYQTDSSSCSNAEEDGYFNLEEIFRCYNRQCRKPRHTCIRAKGSQLGDIVPSKVGCFCRPSASMPNVMLCCHCHKPMMAVSRRKRWSWGAAGPSKDPDDWDSPSDLGTNCPSGSDDFLSVIDPNYVPEPTPNDQDRGDDDDYEESFCGSDSASVFYSVKLNQQKLPHDSQ</sequence>
<evidence type="ECO:0000256" key="1">
    <source>
        <dbReference type="SAM" id="MobiDB-lite"/>
    </source>
</evidence>
<feature type="region of interest" description="Disordered" evidence="1">
    <location>
        <begin position="420"/>
        <end position="481"/>
    </location>
</feature>
<reference evidence="2 3" key="2">
    <citation type="submission" date="2021-10" db="EMBL/GenBank/DDBJ databases">
        <authorList>
            <person name="Piombo E."/>
        </authorList>
    </citation>
    <scope>NUCLEOTIDE SEQUENCE [LARGE SCALE GENOMIC DNA]</scope>
</reference>
<evidence type="ECO:0000313" key="3">
    <source>
        <dbReference type="Proteomes" id="UP000775872"/>
    </source>
</evidence>
<gene>
    <name evidence="2" type="ORF">CSOL1703_00017092</name>
</gene>
<reference evidence="3" key="1">
    <citation type="submission" date="2019-06" db="EMBL/GenBank/DDBJ databases">
        <authorList>
            <person name="Broberg M."/>
        </authorList>
    </citation>
    <scope>NUCLEOTIDE SEQUENCE [LARGE SCALE GENOMIC DNA]</scope>
</reference>
<dbReference type="AlphaFoldDB" id="A0A9N9ZGK2"/>
<keyword evidence="3" id="KW-1185">Reference proteome</keyword>
<evidence type="ECO:0000313" key="2">
    <source>
        <dbReference type="EMBL" id="CAH0055189.1"/>
    </source>
</evidence>